<dbReference type="EMBL" id="CAADFV010000005">
    <property type="protein sequence ID" value="VFK51215.1"/>
    <property type="molecule type" value="Genomic_DNA"/>
</dbReference>
<protein>
    <recommendedName>
        <fullName evidence="4">Phage Tail Collar Domain</fullName>
    </recommendedName>
</protein>
<evidence type="ECO:0000256" key="1">
    <source>
        <dbReference type="SAM" id="SignalP"/>
    </source>
</evidence>
<name>A0A450ZBN5_9GAMM</name>
<gene>
    <name evidence="2" type="ORF">BECKTUN1418E_GA0071001_100539</name>
    <name evidence="3" type="ORF">BECKTUN1418F_GA0071002_11175</name>
</gene>
<keyword evidence="1" id="KW-0732">Signal</keyword>
<dbReference type="SUPFAM" id="SSF88874">
    <property type="entry name" value="Receptor-binding domain of short tail fibre protein gp12"/>
    <property type="match status" value="1"/>
</dbReference>
<sequence length="436" mass="48650">MKKLTLFLLLLLPALSQASAPLDYCDRQLGYEIKSIYNIQDLHLYRGYLREILNYSHEALQGYVDANDGSIPVPLPIAKDILQAEKADAETKRLLDELRARYSSSPDLSLGSRDFEVFASRVLAPDTVAKWDRCKITCKECRANVGNKQNGVAYRILGQENETFAVTFTYLPERATDPVAVVVTGVTVIKGAAQEPTILERGAIFHRYTDYTQTFQRADPEEDVAIKIDLEDRPGLEILVTDSESDDASPVGTIVASMLRWEKFAEVAGDKVIVIDGKQTFDPKHHRWAPCDGRDIAGSELAKHIPANNTPGSLPYTAPDLRGVFLRGLNRFAEDNPEFIFPEQKDPGEKQNDGSLVVRTEAGILQGDNVGAHEHTFKGEGAKGMANADHDKDDIDKAWYGGEDYQQEKERRTIKGPTGETRPRNVAVHYYIRINE</sequence>
<accession>A0A450ZBN5</accession>
<evidence type="ECO:0000313" key="3">
    <source>
        <dbReference type="EMBL" id="VFK57473.1"/>
    </source>
</evidence>
<reference evidence="2" key="1">
    <citation type="submission" date="2019-02" db="EMBL/GenBank/DDBJ databases">
        <authorList>
            <person name="Gruber-Vodicka R. H."/>
            <person name="Seah K. B. B."/>
        </authorList>
    </citation>
    <scope>NUCLEOTIDE SEQUENCE</scope>
    <source>
        <strain evidence="2">BECK_BY2</strain>
        <strain evidence="3">BECK_BY3</strain>
    </source>
</reference>
<organism evidence="2">
    <name type="scientific">Candidatus Kentrum sp. TUN</name>
    <dbReference type="NCBI Taxonomy" id="2126343"/>
    <lineage>
        <taxon>Bacteria</taxon>
        <taxon>Pseudomonadati</taxon>
        <taxon>Pseudomonadota</taxon>
        <taxon>Gammaproteobacteria</taxon>
        <taxon>Candidatus Kentrum</taxon>
    </lineage>
</organism>
<feature type="signal peptide" evidence="1">
    <location>
        <begin position="1"/>
        <end position="18"/>
    </location>
</feature>
<feature type="chain" id="PRO_5036354226" description="Phage Tail Collar Domain" evidence="1">
    <location>
        <begin position="19"/>
        <end position="436"/>
    </location>
</feature>
<evidence type="ECO:0008006" key="4">
    <source>
        <dbReference type="Google" id="ProtNLM"/>
    </source>
</evidence>
<dbReference type="EMBL" id="CAADFY010000117">
    <property type="protein sequence ID" value="VFK57473.1"/>
    <property type="molecule type" value="Genomic_DNA"/>
</dbReference>
<evidence type="ECO:0000313" key="2">
    <source>
        <dbReference type="EMBL" id="VFK51215.1"/>
    </source>
</evidence>
<proteinExistence type="predicted"/>
<dbReference type="AlphaFoldDB" id="A0A450ZBN5"/>